<feature type="repeat" description="NHL" evidence="4">
    <location>
        <begin position="248"/>
        <end position="291"/>
    </location>
</feature>
<accession>A0A0R2RU31</accession>
<dbReference type="GO" id="GO:0005576">
    <property type="term" value="C:extracellular region"/>
    <property type="evidence" value="ECO:0007669"/>
    <property type="project" value="TreeGrafter"/>
</dbReference>
<dbReference type="PROSITE" id="PS51125">
    <property type="entry name" value="NHL"/>
    <property type="match status" value="1"/>
</dbReference>
<gene>
    <name evidence="6" type="ORF">ABR69_09210</name>
</gene>
<evidence type="ECO:0008006" key="8">
    <source>
        <dbReference type="Google" id="ProtNLM"/>
    </source>
</evidence>
<organism evidence="6 7">
    <name type="scientific">OM182 bacterium BACL3 MAG-120507-bin80</name>
    <dbReference type="NCBI Taxonomy" id="1655577"/>
    <lineage>
        <taxon>Bacteria</taxon>
        <taxon>Pseudomonadati</taxon>
        <taxon>Pseudomonadota</taxon>
        <taxon>Gammaproteobacteria</taxon>
        <taxon>OMG group</taxon>
        <taxon>OM182 clade</taxon>
    </lineage>
</organism>
<reference evidence="6 7" key="1">
    <citation type="submission" date="2015-10" db="EMBL/GenBank/DDBJ databases">
        <title>Metagenome-Assembled Genomes uncover a global brackish microbiome.</title>
        <authorList>
            <person name="Hugerth L.W."/>
            <person name="Larsson J."/>
            <person name="Alneberg J."/>
            <person name="Lindh M.V."/>
            <person name="Legrand C."/>
            <person name="Pinhassi J."/>
            <person name="Andersson A.F."/>
        </authorList>
    </citation>
    <scope>NUCLEOTIDE SEQUENCE [LARGE SCALE GENOMIC DNA]</scope>
    <source>
        <strain evidence="6">BACL4 MAG-120507-bin80</strain>
    </source>
</reference>
<evidence type="ECO:0000313" key="6">
    <source>
        <dbReference type="EMBL" id="KRO66121.1"/>
    </source>
</evidence>
<dbReference type="SUPFAM" id="SSF63829">
    <property type="entry name" value="Calcium-dependent phosphotriesterase"/>
    <property type="match status" value="1"/>
</dbReference>
<feature type="non-terminal residue" evidence="6">
    <location>
        <position position="395"/>
    </location>
</feature>
<comment type="caution">
    <text evidence="6">The sequence shown here is derived from an EMBL/GenBank/DDBJ whole genome shotgun (WGS) entry which is preliminary data.</text>
</comment>
<dbReference type="Gene3D" id="2.120.10.30">
    <property type="entry name" value="TolB, C-terminal domain"/>
    <property type="match status" value="1"/>
</dbReference>
<dbReference type="PANTHER" id="PTHR10680:SF14">
    <property type="entry name" value="PEPTIDYL-GLYCINE ALPHA-AMIDATING MONOOXYGENASE"/>
    <property type="match status" value="1"/>
</dbReference>
<dbReference type="EMBL" id="LIBB01000698">
    <property type="protein sequence ID" value="KRO66121.1"/>
    <property type="molecule type" value="Genomic_DNA"/>
</dbReference>
<dbReference type="AlphaFoldDB" id="A0A0R2RU31"/>
<keyword evidence="2" id="KW-0677">Repeat</keyword>
<keyword evidence="3" id="KW-0325">Glycoprotein</keyword>
<dbReference type="PANTHER" id="PTHR10680">
    <property type="entry name" value="PEPTIDYL-GLYCINE ALPHA-AMIDATING MONOOXYGENASE"/>
    <property type="match status" value="1"/>
</dbReference>
<evidence type="ECO:0000313" key="7">
    <source>
        <dbReference type="Proteomes" id="UP000051934"/>
    </source>
</evidence>
<protein>
    <recommendedName>
        <fullName evidence="8">SMP-30/Gluconolactonase/LRE-like region domain-containing protein</fullName>
    </recommendedName>
</protein>
<dbReference type="InterPro" id="IPR011042">
    <property type="entry name" value="6-blade_b-propeller_TolB-like"/>
</dbReference>
<name>A0A0R2RU31_9GAMM</name>
<evidence type="ECO:0000256" key="3">
    <source>
        <dbReference type="ARBA" id="ARBA00023180"/>
    </source>
</evidence>
<evidence type="ECO:0000256" key="4">
    <source>
        <dbReference type="PROSITE-ProRule" id="PRU00504"/>
    </source>
</evidence>
<proteinExistence type="predicted"/>
<sequence length="395" mass="44091">TIKTSTSPLESRMPLSPISHQKLSGCTKPVLRDWLAAAAVGAFFSLPLNAAEIDPSGPSPYNFNTQTWMQPFAADGLSWGGTSGVYVESTERIFVLQRGETQLPNPVPGEYTNFAGSLGWNVLRGRGRVWQNCLYVINAEGELLEVWDQWDHLFTGTDGPGPHRIRMSPYDEEKRLWLIDETGHIIYVFSNDGENLLMTLGEKNVAGEDETHYAQPQDVAFLPDGKFLIADGLRNTRIVVRNADGSYRSEFGERGKEAHQFSSVHSLALGPNERLYALDRDNRDIKVFQQIAAHDSDRYPDYEYVTTWGGLGMPLDITVSEDSAWVTDLNPPKIVQFNLDGTRHYSWNLPTEGPDFWIEMHSLSVDVNGNLYGTDNQAGRPQMLSPKADADPALI</sequence>
<evidence type="ECO:0000256" key="2">
    <source>
        <dbReference type="ARBA" id="ARBA00022737"/>
    </source>
</evidence>
<feature type="region of interest" description="Disordered" evidence="5">
    <location>
        <begin position="374"/>
        <end position="395"/>
    </location>
</feature>
<evidence type="ECO:0000256" key="5">
    <source>
        <dbReference type="SAM" id="MobiDB-lite"/>
    </source>
</evidence>
<evidence type="ECO:0000256" key="1">
    <source>
        <dbReference type="ARBA" id="ARBA00022729"/>
    </source>
</evidence>
<feature type="non-terminal residue" evidence="6">
    <location>
        <position position="1"/>
    </location>
</feature>
<keyword evidence="1" id="KW-0732">Signal</keyword>
<dbReference type="Proteomes" id="UP000051934">
    <property type="component" value="Unassembled WGS sequence"/>
</dbReference>
<dbReference type="InterPro" id="IPR001258">
    <property type="entry name" value="NHL_repeat"/>
</dbReference>